<dbReference type="InterPro" id="IPR008869">
    <property type="entry name" value="MlaC/ttg2D"/>
</dbReference>
<evidence type="ECO:0000313" key="3">
    <source>
        <dbReference type="Proteomes" id="UP001589896"/>
    </source>
</evidence>
<proteinExistence type="predicted"/>
<dbReference type="PANTHER" id="PTHR36573">
    <property type="entry name" value="INTERMEMBRANE PHOSPHOLIPID TRANSPORT SYSTEM BINDING PROTEIN MLAC"/>
    <property type="match status" value="1"/>
</dbReference>
<accession>A0ABV6RHE7</accession>
<dbReference type="InterPro" id="IPR042245">
    <property type="entry name" value="Tgt2/MlaC_sf"/>
</dbReference>
<dbReference type="PIRSF" id="PIRSF004649">
    <property type="entry name" value="MlaC"/>
    <property type="match status" value="1"/>
</dbReference>
<evidence type="ECO:0000313" key="2">
    <source>
        <dbReference type="EMBL" id="MFC0676412.1"/>
    </source>
</evidence>
<dbReference type="Gene3D" id="3.10.450.710">
    <property type="entry name" value="Tgt2/MlaC"/>
    <property type="match status" value="1"/>
</dbReference>
<evidence type="ECO:0000256" key="1">
    <source>
        <dbReference type="SAM" id="SignalP"/>
    </source>
</evidence>
<dbReference type="Pfam" id="PF05494">
    <property type="entry name" value="MlaC"/>
    <property type="match status" value="1"/>
</dbReference>
<name>A0ABV6RHE7_9GAMM</name>
<keyword evidence="3" id="KW-1185">Reference proteome</keyword>
<dbReference type="RefSeq" id="WP_386664049.1">
    <property type="nucleotide sequence ID" value="NZ_JBHLTG010000001.1"/>
</dbReference>
<comment type="caution">
    <text evidence="2">The sequence shown here is derived from an EMBL/GenBank/DDBJ whole genome shotgun (WGS) entry which is preliminary data.</text>
</comment>
<keyword evidence="1" id="KW-0732">Signal</keyword>
<dbReference type="Proteomes" id="UP001589896">
    <property type="component" value="Unassembled WGS sequence"/>
</dbReference>
<gene>
    <name evidence="2" type="ORF">ACFFGH_00925</name>
</gene>
<dbReference type="PANTHER" id="PTHR36573:SF1">
    <property type="entry name" value="INTERMEMBRANE PHOSPHOLIPID TRANSPORT SYSTEM BINDING PROTEIN MLAC"/>
    <property type="match status" value="1"/>
</dbReference>
<dbReference type="EMBL" id="JBHLTG010000001">
    <property type="protein sequence ID" value="MFC0676412.1"/>
    <property type="molecule type" value="Genomic_DNA"/>
</dbReference>
<feature type="chain" id="PRO_5047302575" evidence="1">
    <location>
        <begin position="40"/>
        <end position="234"/>
    </location>
</feature>
<feature type="signal peptide" evidence="1">
    <location>
        <begin position="1"/>
        <end position="39"/>
    </location>
</feature>
<sequence>MTRSPLMIPTHLRSGATRRGLLGLLLGASLVAAAPGAYAQKAAPAAATAQAGSPSALVLDNSTRVLSTLEARRNEFTKNRAALRQFIAGEFNQMFDRDYAARLVLGTHGRGASDADVKLFADALTDNLMQRYGSSLLDFNTRLKVRVKSETPMRNGAIVKVDTELLRQGGEPVPVSYLMRRSGSGWKVFDVMVEGVSFVQTFRSQFDGPLKRKPIAQVAADLRAGKLQADAATN</sequence>
<dbReference type="InterPro" id="IPR006311">
    <property type="entry name" value="TAT_signal"/>
</dbReference>
<reference evidence="2 3" key="1">
    <citation type="submission" date="2024-09" db="EMBL/GenBank/DDBJ databases">
        <authorList>
            <person name="Sun Q."/>
            <person name="Mori K."/>
        </authorList>
    </citation>
    <scope>NUCLEOTIDE SEQUENCE [LARGE SCALE GENOMIC DNA]</scope>
    <source>
        <strain evidence="2 3">KCTC 23076</strain>
    </source>
</reference>
<protein>
    <submittedName>
        <fullName evidence="2">Phospholipid-binding protein MlaC</fullName>
    </submittedName>
</protein>
<organism evidence="2 3">
    <name type="scientific">Lysobacter korlensis</name>
    <dbReference type="NCBI Taxonomy" id="553636"/>
    <lineage>
        <taxon>Bacteria</taxon>
        <taxon>Pseudomonadati</taxon>
        <taxon>Pseudomonadota</taxon>
        <taxon>Gammaproteobacteria</taxon>
        <taxon>Lysobacterales</taxon>
        <taxon>Lysobacteraceae</taxon>
        <taxon>Lysobacter</taxon>
    </lineage>
</organism>
<dbReference type="PROSITE" id="PS51318">
    <property type="entry name" value="TAT"/>
    <property type="match status" value="1"/>
</dbReference>